<evidence type="ECO:0000259" key="2">
    <source>
        <dbReference type="Pfam" id="PF07261"/>
    </source>
</evidence>
<gene>
    <name evidence="3" type="ORF">H9659_08855</name>
</gene>
<proteinExistence type="inferred from homology"/>
<dbReference type="RefSeq" id="WP_191689578.1">
    <property type="nucleotide sequence ID" value="NZ_JACSQY010000005.1"/>
</dbReference>
<protein>
    <submittedName>
        <fullName evidence="3">DnaD domain protein</fullName>
    </submittedName>
</protein>
<evidence type="ECO:0000313" key="3">
    <source>
        <dbReference type="EMBL" id="MBD7908437.1"/>
    </source>
</evidence>
<dbReference type="EMBL" id="JACSQY010000005">
    <property type="protein sequence ID" value="MBD7908437.1"/>
    <property type="molecule type" value="Genomic_DNA"/>
</dbReference>
<evidence type="ECO:0000256" key="1">
    <source>
        <dbReference type="ARBA" id="ARBA00093462"/>
    </source>
</evidence>
<feature type="domain" description="DnaB/C C-terminal" evidence="2">
    <location>
        <begin position="19"/>
        <end position="91"/>
    </location>
</feature>
<dbReference type="InterPro" id="IPR006343">
    <property type="entry name" value="DnaB/C_C"/>
</dbReference>
<reference evidence="3 4" key="1">
    <citation type="submission" date="2020-08" db="EMBL/GenBank/DDBJ databases">
        <title>A Genomic Blueprint of the Chicken Gut Microbiome.</title>
        <authorList>
            <person name="Gilroy R."/>
            <person name="Ravi A."/>
            <person name="Getino M."/>
            <person name="Pursley I."/>
            <person name="Horton D.L."/>
            <person name="Alikhan N.-F."/>
            <person name="Baker D."/>
            <person name="Gharbi K."/>
            <person name="Hall N."/>
            <person name="Watson M."/>
            <person name="Adriaenssens E.M."/>
            <person name="Foster-Nyarko E."/>
            <person name="Jarju S."/>
            <person name="Secka A."/>
            <person name="Antonio M."/>
            <person name="Oren A."/>
            <person name="Chaudhuri R."/>
            <person name="La Ragione R.M."/>
            <person name="Hildebrand F."/>
            <person name="Pallen M.J."/>
        </authorList>
    </citation>
    <scope>NUCLEOTIDE SEQUENCE [LARGE SCALE GENOMIC DNA]</scope>
    <source>
        <strain evidence="3 4">Sa3CUA8</strain>
    </source>
</reference>
<keyword evidence="4" id="KW-1185">Reference proteome</keyword>
<evidence type="ECO:0000313" key="4">
    <source>
        <dbReference type="Proteomes" id="UP000659496"/>
    </source>
</evidence>
<organism evidence="3 4">
    <name type="scientific">Sporosarcina gallistercoris</name>
    <dbReference type="NCBI Taxonomy" id="2762245"/>
    <lineage>
        <taxon>Bacteria</taxon>
        <taxon>Bacillati</taxon>
        <taxon>Bacillota</taxon>
        <taxon>Bacilli</taxon>
        <taxon>Bacillales</taxon>
        <taxon>Caryophanaceae</taxon>
        <taxon>Sporosarcina</taxon>
    </lineage>
</organism>
<comment type="similarity">
    <text evidence="1">Belongs to the DnaB/DnaD family.</text>
</comment>
<accession>A0ABR8PJX2</accession>
<dbReference type="Pfam" id="PF07261">
    <property type="entry name" value="DnaB_2"/>
    <property type="match status" value="1"/>
</dbReference>
<comment type="caution">
    <text evidence="3">The sequence shown here is derived from an EMBL/GenBank/DDBJ whole genome shotgun (WGS) entry which is preliminary data.</text>
</comment>
<name>A0ABR8PJX2_9BACL</name>
<dbReference type="Proteomes" id="UP000659496">
    <property type="component" value="Unassembled WGS sequence"/>
</dbReference>
<sequence>MIEREGALMDYIEHTEPIDMLKEIGGRMPTSEDIKVIDRLVTVQGLSKPVINVLLQYVILSDNGKVNQTRILELASNLELNRIKTAEQALKFFKTQHALKKKWEEENLRKPSGKELSLFTSDETYKKFTEILQHKGYSNEHEGFTSLVNHVYKEVMKIE</sequence>